<comment type="caution">
    <text evidence="3">The sequence shown here is derived from an EMBL/GenBank/DDBJ whole genome shotgun (WGS) entry which is preliminary data.</text>
</comment>
<feature type="chain" id="PRO_5043383374" description="Secreted protein" evidence="2">
    <location>
        <begin position="17"/>
        <end position="88"/>
    </location>
</feature>
<evidence type="ECO:0000313" key="3">
    <source>
        <dbReference type="EMBL" id="GMT10009.1"/>
    </source>
</evidence>
<dbReference type="AlphaFoldDB" id="A0AAV5USE1"/>
<name>A0AAV5USE1_9BILA</name>
<dbReference type="Proteomes" id="UP001432322">
    <property type="component" value="Unassembled WGS sequence"/>
</dbReference>
<evidence type="ECO:0000313" key="4">
    <source>
        <dbReference type="Proteomes" id="UP001432322"/>
    </source>
</evidence>
<evidence type="ECO:0000256" key="2">
    <source>
        <dbReference type="SAM" id="SignalP"/>
    </source>
</evidence>
<proteinExistence type="predicted"/>
<protein>
    <recommendedName>
        <fullName evidence="5">Secreted protein</fullName>
    </recommendedName>
</protein>
<reference evidence="3" key="1">
    <citation type="submission" date="2023-10" db="EMBL/GenBank/DDBJ databases">
        <title>Genome assembly of Pristionchus species.</title>
        <authorList>
            <person name="Yoshida K."/>
            <person name="Sommer R.J."/>
        </authorList>
    </citation>
    <scope>NUCLEOTIDE SEQUENCE</scope>
    <source>
        <strain evidence="3">RS5133</strain>
    </source>
</reference>
<evidence type="ECO:0008006" key="5">
    <source>
        <dbReference type="Google" id="ProtNLM"/>
    </source>
</evidence>
<sequence>MNCLLLMPLLVVTVNSRSLEWCEYWTLREQKDSRPECAMFFSSKETILSRLYPAENPTVDASPIAPFEAEPATEPAAAPPKCESEREI</sequence>
<organism evidence="3 4">
    <name type="scientific">Pristionchus fissidentatus</name>
    <dbReference type="NCBI Taxonomy" id="1538716"/>
    <lineage>
        <taxon>Eukaryota</taxon>
        <taxon>Metazoa</taxon>
        <taxon>Ecdysozoa</taxon>
        <taxon>Nematoda</taxon>
        <taxon>Chromadorea</taxon>
        <taxon>Rhabditida</taxon>
        <taxon>Rhabditina</taxon>
        <taxon>Diplogasteromorpha</taxon>
        <taxon>Diplogasteroidea</taxon>
        <taxon>Neodiplogasteridae</taxon>
        <taxon>Pristionchus</taxon>
    </lineage>
</organism>
<feature type="signal peptide" evidence="2">
    <location>
        <begin position="1"/>
        <end position="16"/>
    </location>
</feature>
<accession>A0AAV5USE1</accession>
<feature type="region of interest" description="Disordered" evidence="1">
    <location>
        <begin position="62"/>
        <end position="88"/>
    </location>
</feature>
<dbReference type="EMBL" id="BTSY01000001">
    <property type="protein sequence ID" value="GMT10009.1"/>
    <property type="molecule type" value="Genomic_DNA"/>
</dbReference>
<keyword evidence="4" id="KW-1185">Reference proteome</keyword>
<feature type="non-terminal residue" evidence="3">
    <location>
        <position position="88"/>
    </location>
</feature>
<feature type="compositionally biased region" description="Low complexity" evidence="1">
    <location>
        <begin position="63"/>
        <end position="80"/>
    </location>
</feature>
<gene>
    <name evidence="3" type="ORF">PFISCL1PPCAC_1306</name>
</gene>
<evidence type="ECO:0000256" key="1">
    <source>
        <dbReference type="SAM" id="MobiDB-lite"/>
    </source>
</evidence>
<keyword evidence="2" id="KW-0732">Signal</keyword>